<dbReference type="InterPro" id="IPR043145">
    <property type="entry name" value="Znf_ZZ_sf"/>
</dbReference>
<dbReference type="KEGG" id="nnu:104594968"/>
<evidence type="ECO:0000313" key="5">
    <source>
        <dbReference type="Proteomes" id="UP000189703"/>
    </source>
</evidence>
<dbReference type="Gene3D" id="3.30.60.90">
    <property type="match status" value="1"/>
</dbReference>
<dbReference type="InterPro" id="IPR004146">
    <property type="entry name" value="DC1"/>
</dbReference>
<dbReference type="AlphaFoldDB" id="A0A1U7ZXG5"/>
<dbReference type="SUPFAM" id="SSF57889">
    <property type="entry name" value="Cysteine-rich domain"/>
    <property type="match status" value="2"/>
</dbReference>
<organism evidence="5 6">
    <name type="scientific">Nelumbo nucifera</name>
    <name type="common">Sacred lotus</name>
    <dbReference type="NCBI Taxonomy" id="4432"/>
    <lineage>
        <taxon>Eukaryota</taxon>
        <taxon>Viridiplantae</taxon>
        <taxon>Streptophyta</taxon>
        <taxon>Embryophyta</taxon>
        <taxon>Tracheophyta</taxon>
        <taxon>Spermatophyta</taxon>
        <taxon>Magnoliopsida</taxon>
        <taxon>Proteales</taxon>
        <taxon>Nelumbonaceae</taxon>
        <taxon>Nelumbo</taxon>
    </lineage>
</organism>
<keyword evidence="4" id="KW-0862">Zinc</keyword>
<reference evidence="6" key="1">
    <citation type="submission" date="2025-08" db="UniProtKB">
        <authorList>
            <consortium name="RefSeq"/>
        </authorList>
    </citation>
    <scope>IDENTIFICATION</scope>
</reference>
<keyword evidence="5" id="KW-1185">Reference proteome</keyword>
<dbReference type="InterPro" id="IPR046349">
    <property type="entry name" value="C1-like_sf"/>
</dbReference>
<proteinExistence type="predicted"/>
<keyword evidence="2" id="KW-0677">Repeat</keyword>
<keyword evidence="1" id="KW-0479">Metal-binding</keyword>
<evidence type="ECO:0000256" key="4">
    <source>
        <dbReference type="ARBA" id="ARBA00022833"/>
    </source>
</evidence>
<protein>
    <submittedName>
        <fullName evidence="6">Uncharacterized protein LOC104594968</fullName>
    </submittedName>
</protein>
<dbReference type="eggNOG" id="ENOG502QUAU">
    <property type="taxonomic scope" value="Eukaryota"/>
</dbReference>
<dbReference type="GeneID" id="104594968"/>
<dbReference type="Pfam" id="PF03107">
    <property type="entry name" value="C1_2"/>
    <property type="match status" value="2"/>
</dbReference>
<gene>
    <name evidence="6" type="primary">LOC104594968</name>
</gene>
<dbReference type="GO" id="GO:0008270">
    <property type="term" value="F:zinc ion binding"/>
    <property type="evidence" value="ECO:0007669"/>
    <property type="project" value="UniProtKB-KW"/>
</dbReference>
<dbReference type="OMA" id="NWKRGYF"/>
<dbReference type="PROSITE" id="PS50081">
    <property type="entry name" value="ZF_DAG_PE_2"/>
    <property type="match status" value="1"/>
</dbReference>
<evidence type="ECO:0000256" key="2">
    <source>
        <dbReference type="ARBA" id="ARBA00022737"/>
    </source>
</evidence>
<dbReference type="InterPro" id="IPR002219">
    <property type="entry name" value="PKC_DAG/PE"/>
</dbReference>
<dbReference type="PANTHER" id="PTHR46477">
    <property type="entry name" value="CYSTEINE/HISTIDINE-RICH C1 DOMAIN FAMILY PROTEIN"/>
    <property type="match status" value="1"/>
</dbReference>
<dbReference type="PANTHER" id="PTHR46477:SF5">
    <property type="entry name" value="PHORBOL-ESTER_DAG-TYPE DOMAIN-CONTAINING PROTEIN"/>
    <property type="match status" value="1"/>
</dbReference>
<keyword evidence="3" id="KW-0863">Zinc-finger</keyword>
<evidence type="ECO:0000313" key="6">
    <source>
        <dbReference type="RefSeq" id="XP_010253825.1"/>
    </source>
</evidence>
<evidence type="ECO:0000256" key="1">
    <source>
        <dbReference type="ARBA" id="ARBA00022723"/>
    </source>
</evidence>
<dbReference type="Proteomes" id="UP000189703">
    <property type="component" value="Unplaced"/>
</dbReference>
<sequence length="260" mass="29733">MIYTDQPHFSHPQHNLQLEKSETPYTCDGCKEIGFGIRYRCDACNYDLHEDCMFPDSSSISHPFYKGYSFEFMEGAPGERQRYCDACGRDIKGFVYHCPEGGYDLHPCCRRLPNVIRGEGVTLKLRDKVKSRCYKCGRRELWGRVTGWSYVSTCTKYHFHVSCVKDVLLETWKRGYLSHLSSRQGTCHDDQVLEKNDGALVVCSRNQLEQQLAIPANSTTNGATIRRYWRIAKVVFKIILTSILGDPTAAILGLIEYMAS</sequence>
<accession>A0A1U7ZXG5</accession>
<name>A0A1U7ZXG5_NELNU</name>
<dbReference type="RefSeq" id="XP_010253825.1">
    <property type="nucleotide sequence ID" value="XM_010255523.2"/>
</dbReference>
<evidence type="ECO:0000256" key="3">
    <source>
        <dbReference type="ARBA" id="ARBA00022771"/>
    </source>
</evidence>
<dbReference type="OrthoDB" id="1841377at2759"/>